<dbReference type="EMBL" id="JFYO01000002">
    <property type="protein sequence ID" value="EZP29179.1"/>
    <property type="molecule type" value="Genomic_DNA"/>
</dbReference>
<dbReference type="AlphaFoldDB" id="A0A031FWI5"/>
<evidence type="ECO:0000313" key="3">
    <source>
        <dbReference type="Proteomes" id="UP000024001"/>
    </source>
</evidence>
<gene>
    <name evidence="2" type="ORF">BW34_00696</name>
</gene>
<organism evidence="2 3">
    <name type="scientific">Microbacterium oleivorans</name>
    <dbReference type="NCBI Taxonomy" id="273677"/>
    <lineage>
        <taxon>Bacteria</taxon>
        <taxon>Bacillati</taxon>
        <taxon>Actinomycetota</taxon>
        <taxon>Actinomycetes</taxon>
        <taxon>Micrococcales</taxon>
        <taxon>Microbacteriaceae</taxon>
        <taxon>Microbacterium</taxon>
    </lineage>
</organism>
<feature type="transmembrane region" description="Helical" evidence="1">
    <location>
        <begin position="44"/>
        <end position="65"/>
    </location>
</feature>
<keyword evidence="1" id="KW-0812">Transmembrane</keyword>
<name>A0A031FWI5_9MICO</name>
<keyword evidence="1" id="KW-1133">Transmembrane helix</keyword>
<proteinExistence type="predicted"/>
<keyword evidence="3" id="KW-1185">Reference proteome</keyword>
<keyword evidence="1" id="KW-0472">Membrane</keyword>
<comment type="caution">
    <text evidence="2">The sequence shown here is derived from an EMBL/GenBank/DDBJ whole genome shotgun (WGS) entry which is preliminary data.</text>
</comment>
<dbReference type="Proteomes" id="UP000024001">
    <property type="component" value="Unassembled WGS sequence"/>
</dbReference>
<sequence length="74" mass="7498">MRLTVGTALILAGLAIVVLAQMNLSAQMDRVDRDGTAGNLFALDVFWLGLAGVVAIAAGVGALMARRRGAGTSA</sequence>
<protein>
    <submittedName>
        <fullName evidence="2">Uncharacterized protein</fullName>
    </submittedName>
</protein>
<evidence type="ECO:0000313" key="2">
    <source>
        <dbReference type="EMBL" id="EZP29179.1"/>
    </source>
</evidence>
<evidence type="ECO:0000256" key="1">
    <source>
        <dbReference type="SAM" id="Phobius"/>
    </source>
</evidence>
<dbReference type="PATRIC" id="fig|273677.3.peg.681"/>
<reference evidence="2 3" key="1">
    <citation type="submission" date="2014-03" db="EMBL/GenBank/DDBJ databases">
        <title>Draft Genome Sequences of 13 Willow Endophytes.</title>
        <authorList>
            <person name="Gan H.Y."/>
            <person name="Gan H.M."/>
            <person name="Savka M.A."/>
            <person name="Hudson A.O."/>
        </authorList>
    </citation>
    <scope>NUCLEOTIDE SEQUENCE [LARGE SCALE GENOMIC DNA]</scope>
    <source>
        <strain evidence="2 3">RIT293</strain>
    </source>
</reference>
<accession>A0A031FWI5</accession>